<dbReference type="EMBL" id="FQUL01000011">
    <property type="protein sequence ID" value="SHE58259.1"/>
    <property type="molecule type" value="Genomic_DNA"/>
</dbReference>
<protein>
    <recommendedName>
        <fullName evidence="1">ACT domain-containing protein</fullName>
    </recommendedName>
</protein>
<dbReference type="AlphaFoldDB" id="A0A1M4UNG1"/>
<dbReference type="PROSITE" id="PS51671">
    <property type="entry name" value="ACT"/>
    <property type="match status" value="1"/>
</dbReference>
<reference evidence="3" key="1">
    <citation type="submission" date="2016-11" db="EMBL/GenBank/DDBJ databases">
        <authorList>
            <person name="Varghese N."/>
            <person name="Submissions S."/>
        </authorList>
    </citation>
    <scope>NUCLEOTIDE SEQUENCE [LARGE SCALE GENOMIC DNA]</scope>
    <source>
        <strain evidence="3">DSM 19514</strain>
    </source>
</reference>
<dbReference type="InterPro" id="IPR045865">
    <property type="entry name" value="ACT-like_dom_sf"/>
</dbReference>
<proteinExistence type="predicted"/>
<evidence type="ECO:0000313" key="3">
    <source>
        <dbReference type="Proteomes" id="UP000184295"/>
    </source>
</evidence>
<dbReference type="Proteomes" id="UP000184295">
    <property type="component" value="Unassembled WGS sequence"/>
</dbReference>
<name>A0A1M4UNG1_9ACTN</name>
<evidence type="ECO:0000259" key="1">
    <source>
        <dbReference type="PROSITE" id="PS51671"/>
    </source>
</evidence>
<dbReference type="InterPro" id="IPR002912">
    <property type="entry name" value="ACT_dom"/>
</dbReference>
<dbReference type="RefSeq" id="WP_072789579.1">
    <property type="nucleotide sequence ID" value="NZ_FQUL01000011.1"/>
</dbReference>
<feature type="domain" description="ACT" evidence="1">
    <location>
        <begin position="5"/>
        <end position="81"/>
    </location>
</feature>
<organism evidence="2 3">
    <name type="scientific">Ferrithrix thermotolerans DSM 19514</name>
    <dbReference type="NCBI Taxonomy" id="1121881"/>
    <lineage>
        <taxon>Bacteria</taxon>
        <taxon>Bacillati</taxon>
        <taxon>Actinomycetota</taxon>
        <taxon>Acidimicrobiia</taxon>
        <taxon>Acidimicrobiales</taxon>
        <taxon>Acidimicrobiaceae</taxon>
        <taxon>Ferrithrix</taxon>
    </lineage>
</organism>
<keyword evidence="3" id="KW-1185">Reference proteome</keyword>
<evidence type="ECO:0000313" key="2">
    <source>
        <dbReference type="EMBL" id="SHE58259.1"/>
    </source>
</evidence>
<sequence length="214" mass="23493">MKRFRLRLWLDDRPGALGAVASRIGSVKGDLVGIEILERGGGRVVDDLIVELESDSLIELMIKEILEVDGVAVEYVKDASVLEGEGALIALRFGAELGSYRSFDEKTEALVKFLHDTLDATWTAAIDIESGHFVCIEGEPPKAEWLVAFVKGATYEEATGDSSKAMAPKELTCATINGSKRAIVLMRTDHAFRDAERQQIRYLSAILSSYLRMG</sequence>
<dbReference type="SUPFAM" id="SSF55021">
    <property type="entry name" value="ACT-like"/>
    <property type="match status" value="1"/>
</dbReference>
<gene>
    <name evidence="2" type="ORF">SAMN02745225_01046</name>
</gene>
<accession>A0A1M4UNG1</accession>
<dbReference type="STRING" id="1121881.SAMN02745225_01046"/>
<dbReference type="OrthoDB" id="5243606at2"/>